<keyword evidence="3" id="KW-0238">DNA-binding</keyword>
<evidence type="ECO:0000313" key="6">
    <source>
        <dbReference type="EMBL" id="MFC3890238.1"/>
    </source>
</evidence>
<dbReference type="PRINTS" id="PR00039">
    <property type="entry name" value="HTHLYSR"/>
</dbReference>
<dbReference type="InterPro" id="IPR036388">
    <property type="entry name" value="WH-like_DNA-bd_sf"/>
</dbReference>
<reference evidence="7" key="1">
    <citation type="journal article" date="2019" name="Int. J. Syst. Evol. Microbiol.">
        <title>The Global Catalogue of Microorganisms (GCM) 10K type strain sequencing project: providing services to taxonomists for standard genome sequencing and annotation.</title>
        <authorList>
            <consortium name="The Broad Institute Genomics Platform"/>
            <consortium name="The Broad Institute Genome Sequencing Center for Infectious Disease"/>
            <person name="Wu L."/>
            <person name="Ma J."/>
        </authorList>
    </citation>
    <scope>NUCLEOTIDE SEQUENCE [LARGE SCALE GENOMIC DNA]</scope>
    <source>
        <strain evidence="7">CGMCC 4.7405</strain>
    </source>
</reference>
<proteinExistence type="inferred from homology"/>
<sequence>MDLRHVRAFVAVVDAGTFTDAARELDLTQASVSRSVAALEASLGVRLLQRSTRHVALTAVGAQVLAGARRVLDEVAHLHRIAAQSLTELRIGYAWSALGKHTRRVQKAWAAQHPGVPLVFVYTNSVTAGLAEGTADVAVVRKALDDPRFETALLGTERRYGVVATDSPLARKRSLKLADFARYGIAVDDRTGTTTLDLWQPDQAPAVVRNTRGVDEWLTLIAAGQAVGMTSEATASLNPRPGVAYRAVVDAPPIPVWLAWWKDQPPQHLGDLITLACQAYRS</sequence>
<keyword evidence="2" id="KW-0805">Transcription regulation</keyword>
<keyword evidence="7" id="KW-1185">Reference proteome</keyword>
<evidence type="ECO:0000256" key="1">
    <source>
        <dbReference type="ARBA" id="ARBA00009437"/>
    </source>
</evidence>
<comment type="caution">
    <text evidence="6">The sequence shown here is derived from an EMBL/GenBank/DDBJ whole genome shotgun (WGS) entry which is preliminary data.</text>
</comment>
<dbReference type="SUPFAM" id="SSF46785">
    <property type="entry name" value="Winged helix' DNA-binding domain"/>
    <property type="match status" value="1"/>
</dbReference>
<organism evidence="6 7">
    <name type="scientific">Lentzea rhizosphaerae</name>
    <dbReference type="NCBI Taxonomy" id="2041025"/>
    <lineage>
        <taxon>Bacteria</taxon>
        <taxon>Bacillati</taxon>
        <taxon>Actinomycetota</taxon>
        <taxon>Actinomycetes</taxon>
        <taxon>Pseudonocardiales</taxon>
        <taxon>Pseudonocardiaceae</taxon>
        <taxon>Lentzea</taxon>
    </lineage>
</organism>
<dbReference type="InterPro" id="IPR000847">
    <property type="entry name" value="LysR_HTH_N"/>
</dbReference>
<dbReference type="InterPro" id="IPR036390">
    <property type="entry name" value="WH_DNA-bd_sf"/>
</dbReference>
<accession>A0ABV8BIK9</accession>
<dbReference type="Gene3D" id="3.40.190.10">
    <property type="entry name" value="Periplasmic binding protein-like II"/>
    <property type="match status" value="2"/>
</dbReference>
<dbReference type="PROSITE" id="PS50931">
    <property type="entry name" value="HTH_LYSR"/>
    <property type="match status" value="1"/>
</dbReference>
<dbReference type="SUPFAM" id="SSF53850">
    <property type="entry name" value="Periplasmic binding protein-like II"/>
    <property type="match status" value="1"/>
</dbReference>
<evidence type="ECO:0000259" key="5">
    <source>
        <dbReference type="PROSITE" id="PS50931"/>
    </source>
</evidence>
<evidence type="ECO:0000256" key="4">
    <source>
        <dbReference type="ARBA" id="ARBA00023163"/>
    </source>
</evidence>
<evidence type="ECO:0000313" key="7">
    <source>
        <dbReference type="Proteomes" id="UP001595690"/>
    </source>
</evidence>
<dbReference type="EMBL" id="JBHRZI010000004">
    <property type="protein sequence ID" value="MFC3890238.1"/>
    <property type="molecule type" value="Genomic_DNA"/>
</dbReference>
<name>A0ABV8BIK9_9PSEU</name>
<dbReference type="Pfam" id="PF03466">
    <property type="entry name" value="LysR_substrate"/>
    <property type="match status" value="1"/>
</dbReference>
<feature type="domain" description="HTH lysR-type" evidence="5">
    <location>
        <begin position="1"/>
        <end position="58"/>
    </location>
</feature>
<dbReference type="InterPro" id="IPR005119">
    <property type="entry name" value="LysR_subst-bd"/>
</dbReference>
<protein>
    <submittedName>
        <fullName evidence="6">LysR family transcriptional regulator</fullName>
    </submittedName>
</protein>
<dbReference type="RefSeq" id="WP_382367693.1">
    <property type="nucleotide sequence ID" value="NZ_JBHRZI010000004.1"/>
</dbReference>
<dbReference type="Proteomes" id="UP001595690">
    <property type="component" value="Unassembled WGS sequence"/>
</dbReference>
<dbReference type="PANTHER" id="PTHR30346:SF28">
    <property type="entry name" value="HTH-TYPE TRANSCRIPTIONAL REGULATOR CYNR"/>
    <property type="match status" value="1"/>
</dbReference>
<keyword evidence="4" id="KW-0804">Transcription</keyword>
<evidence type="ECO:0000256" key="2">
    <source>
        <dbReference type="ARBA" id="ARBA00023015"/>
    </source>
</evidence>
<dbReference type="PANTHER" id="PTHR30346">
    <property type="entry name" value="TRANSCRIPTIONAL DUAL REGULATOR HCAR-RELATED"/>
    <property type="match status" value="1"/>
</dbReference>
<gene>
    <name evidence="6" type="ORF">ACFOWZ_02030</name>
</gene>
<comment type="similarity">
    <text evidence="1">Belongs to the LysR transcriptional regulatory family.</text>
</comment>
<evidence type="ECO:0000256" key="3">
    <source>
        <dbReference type="ARBA" id="ARBA00023125"/>
    </source>
</evidence>
<dbReference type="Gene3D" id="1.10.10.10">
    <property type="entry name" value="Winged helix-like DNA-binding domain superfamily/Winged helix DNA-binding domain"/>
    <property type="match status" value="1"/>
</dbReference>
<dbReference type="Pfam" id="PF00126">
    <property type="entry name" value="HTH_1"/>
    <property type="match status" value="1"/>
</dbReference>